<accession>A0A4Q0T436</accession>
<dbReference type="Proteomes" id="UP000289437">
    <property type="component" value="Unassembled WGS sequence"/>
</dbReference>
<evidence type="ECO:0000256" key="13">
    <source>
        <dbReference type="PIRSR" id="PIRSR000239-1"/>
    </source>
</evidence>
<evidence type="ECO:0000256" key="8">
    <source>
        <dbReference type="ARBA" id="ARBA00023284"/>
    </source>
</evidence>
<comment type="caution">
    <text evidence="15">The sequence shown here is derived from an EMBL/GenBank/DDBJ whole genome shotgun (WGS) entry which is preliminary data.</text>
</comment>
<proteinExistence type="inferred from homology"/>
<name>A0A4Q0T436_9BACT</name>
<evidence type="ECO:0000259" key="14">
    <source>
        <dbReference type="PROSITE" id="PS51352"/>
    </source>
</evidence>
<evidence type="ECO:0000256" key="7">
    <source>
        <dbReference type="ARBA" id="ARBA00023157"/>
    </source>
</evidence>
<keyword evidence="16" id="KW-1185">Reference proteome</keyword>
<dbReference type="FunFam" id="3.40.30.10:FF:000007">
    <property type="entry name" value="Thioredoxin-dependent thiol peroxidase"/>
    <property type="match status" value="1"/>
</dbReference>
<keyword evidence="6" id="KW-0560">Oxidoreductase</keyword>
<dbReference type="EMBL" id="RDSM01000001">
    <property type="protein sequence ID" value="RXH57692.1"/>
    <property type="molecule type" value="Genomic_DNA"/>
</dbReference>
<dbReference type="GO" id="GO:0008379">
    <property type="term" value="F:thioredoxin peroxidase activity"/>
    <property type="evidence" value="ECO:0007669"/>
    <property type="project" value="TreeGrafter"/>
</dbReference>
<gene>
    <name evidence="15" type="ORF">GRAN_1002</name>
</gene>
<dbReference type="InterPro" id="IPR036249">
    <property type="entry name" value="Thioredoxin-like_sf"/>
</dbReference>
<reference evidence="16" key="2">
    <citation type="submission" date="2019-02" db="EMBL/GenBank/DDBJ databases">
        <title>Granulicella sibirica sp. nov., a psychrotolerant acidobacterium isolated from an organic soil layer in forested tundra, West Siberia.</title>
        <authorList>
            <person name="Oshkin I.Y."/>
            <person name="Kulichevskaya I.S."/>
            <person name="Rijpstra W.I.C."/>
            <person name="Sinninghe Damste J.S."/>
            <person name="Rakitin A.L."/>
            <person name="Ravin N.V."/>
            <person name="Dedysh S.N."/>
        </authorList>
    </citation>
    <scope>NUCLEOTIDE SEQUENCE [LARGE SCALE GENOMIC DNA]</scope>
    <source>
        <strain evidence="16">AF10</strain>
    </source>
</reference>
<organism evidence="15 16">
    <name type="scientific">Granulicella sibirica</name>
    <dbReference type="NCBI Taxonomy" id="2479048"/>
    <lineage>
        <taxon>Bacteria</taxon>
        <taxon>Pseudomonadati</taxon>
        <taxon>Acidobacteriota</taxon>
        <taxon>Terriglobia</taxon>
        <taxon>Terriglobales</taxon>
        <taxon>Acidobacteriaceae</taxon>
        <taxon>Granulicella</taxon>
    </lineage>
</organism>
<dbReference type="SUPFAM" id="SSF52833">
    <property type="entry name" value="Thioredoxin-like"/>
    <property type="match status" value="1"/>
</dbReference>
<dbReference type="Pfam" id="PF00578">
    <property type="entry name" value="AhpC-TSA"/>
    <property type="match status" value="1"/>
</dbReference>
<evidence type="ECO:0000256" key="2">
    <source>
        <dbReference type="ARBA" id="ARBA00011245"/>
    </source>
</evidence>
<comment type="function">
    <text evidence="1">Thiol-specific peroxidase that catalyzes the reduction of hydrogen peroxide and organic hydroperoxides to water and alcohols, respectively. Plays a role in cell protection against oxidative stress by detoxifying peroxides and as sensor of hydrogen peroxide-mediated signaling events.</text>
</comment>
<dbReference type="InterPro" id="IPR000866">
    <property type="entry name" value="AhpC/TSA"/>
</dbReference>
<reference evidence="15 16" key="1">
    <citation type="submission" date="2018-11" db="EMBL/GenBank/DDBJ databases">
        <authorList>
            <person name="Mardanov A.V."/>
            <person name="Ravin N.V."/>
            <person name="Dedysh S.N."/>
        </authorList>
    </citation>
    <scope>NUCLEOTIDE SEQUENCE [LARGE SCALE GENOMIC DNA]</scope>
    <source>
        <strain evidence="15 16">AF10</strain>
    </source>
</reference>
<comment type="similarity">
    <text evidence="10">Belongs to the peroxiredoxin family. BCP/PrxQ subfamily.</text>
</comment>
<dbReference type="GO" id="GO:0034599">
    <property type="term" value="P:cellular response to oxidative stress"/>
    <property type="evidence" value="ECO:0007669"/>
    <property type="project" value="TreeGrafter"/>
</dbReference>
<evidence type="ECO:0000256" key="11">
    <source>
        <dbReference type="ARBA" id="ARBA00042639"/>
    </source>
</evidence>
<evidence type="ECO:0000313" key="15">
    <source>
        <dbReference type="EMBL" id="RXH57692.1"/>
    </source>
</evidence>
<evidence type="ECO:0000256" key="6">
    <source>
        <dbReference type="ARBA" id="ARBA00023002"/>
    </source>
</evidence>
<keyword evidence="4 15" id="KW-0575">Peroxidase</keyword>
<dbReference type="PROSITE" id="PS51352">
    <property type="entry name" value="THIOREDOXIN_2"/>
    <property type="match status" value="1"/>
</dbReference>
<dbReference type="InterPro" id="IPR013766">
    <property type="entry name" value="Thioredoxin_domain"/>
</dbReference>
<keyword evidence="8" id="KW-0676">Redox-active center</keyword>
<evidence type="ECO:0000256" key="12">
    <source>
        <dbReference type="ARBA" id="ARBA00049091"/>
    </source>
</evidence>
<sequence>MMQPGDVVEDFTLNNQNGQPVSLSDYKKSPVVLFFYPRADTPGCTIEACGFRDTFEKLQAAGAVVLGISRDDVKSQKKFKDKYDLPYDLLADPDMELINRYDLIQPKNMYGKIVKGVKRTTYIIGPDTGTGQRLLHVYPDVTPKGHAEEVLALLAAQKK</sequence>
<keyword evidence="5" id="KW-0049">Antioxidant</keyword>
<dbReference type="Gene3D" id="3.40.30.10">
    <property type="entry name" value="Glutaredoxin"/>
    <property type="match status" value="1"/>
</dbReference>
<comment type="subunit">
    <text evidence="2">Monomer.</text>
</comment>
<dbReference type="RefSeq" id="WP_128911824.1">
    <property type="nucleotide sequence ID" value="NZ_RDSM01000001.1"/>
</dbReference>
<evidence type="ECO:0000256" key="9">
    <source>
        <dbReference type="ARBA" id="ARBA00032824"/>
    </source>
</evidence>
<protein>
    <recommendedName>
        <fullName evidence="3">thioredoxin-dependent peroxiredoxin</fullName>
        <ecNumber evidence="3">1.11.1.24</ecNumber>
    </recommendedName>
    <alternativeName>
        <fullName evidence="9">Thioredoxin peroxidase</fullName>
    </alternativeName>
    <alternativeName>
        <fullName evidence="11">Thioredoxin-dependent peroxiredoxin Bcp</fullName>
    </alternativeName>
</protein>
<comment type="catalytic activity">
    <reaction evidence="12">
        <text>a hydroperoxide + [thioredoxin]-dithiol = an alcohol + [thioredoxin]-disulfide + H2O</text>
        <dbReference type="Rhea" id="RHEA:62620"/>
        <dbReference type="Rhea" id="RHEA-COMP:10698"/>
        <dbReference type="Rhea" id="RHEA-COMP:10700"/>
        <dbReference type="ChEBI" id="CHEBI:15377"/>
        <dbReference type="ChEBI" id="CHEBI:29950"/>
        <dbReference type="ChEBI" id="CHEBI:30879"/>
        <dbReference type="ChEBI" id="CHEBI:35924"/>
        <dbReference type="ChEBI" id="CHEBI:50058"/>
        <dbReference type="EC" id="1.11.1.24"/>
    </reaction>
</comment>
<dbReference type="AlphaFoldDB" id="A0A4Q0T436"/>
<evidence type="ECO:0000256" key="5">
    <source>
        <dbReference type="ARBA" id="ARBA00022862"/>
    </source>
</evidence>
<evidence type="ECO:0000256" key="10">
    <source>
        <dbReference type="ARBA" id="ARBA00038489"/>
    </source>
</evidence>
<evidence type="ECO:0000313" key="16">
    <source>
        <dbReference type="Proteomes" id="UP000289437"/>
    </source>
</evidence>
<dbReference type="InterPro" id="IPR050924">
    <property type="entry name" value="Peroxiredoxin_BCP/PrxQ"/>
</dbReference>
<dbReference type="GO" id="GO:0005737">
    <property type="term" value="C:cytoplasm"/>
    <property type="evidence" value="ECO:0007669"/>
    <property type="project" value="TreeGrafter"/>
</dbReference>
<dbReference type="GO" id="GO:0045454">
    <property type="term" value="P:cell redox homeostasis"/>
    <property type="evidence" value="ECO:0007669"/>
    <property type="project" value="TreeGrafter"/>
</dbReference>
<dbReference type="PANTHER" id="PTHR42801">
    <property type="entry name" value="THIOREDOXIN-DEPENDENT PEROXIDE REDUCTASE"/>
    <property type="match status" value="1"/>
</dbReference>
<feature type="active site" description="Cysteine sulfenic acid (-SOH) intermediate; for peroxidase activity" evidence="13">
    <location>
        <position position="44"/>
    </location>
</feature>
<evidence type="ECO:0000256" key="3">
    <source>
        <dbReference type="ARBA" id="ARBA00013017"/>
    </source>
</evidence>
<dbReference type="EC" id="1.11.1.24" evidence="3"/>
<dbReference type="PIRSF" id="PIRSF000239">
    <property type="entry name" value="AHPC"/>
    <property type="match status" value="1"/>
</dbReference>
<evidence type="ECO:0000256" key="1">
    <source>
        <dbReference type="ARBA" id="ARBA00003330"/>
    </source>
</evidence>
<dbReference type="CDD" id="cd03017">
    <property type="entry name" value="PRX_BCP"/>
    <property type="match status" value="1"/>
</dbReference>
<dbReference type="InterPro" id="IPR024706">
    <property type="entry name" value="Peroxiredoxin_AhpC-typ"/>
</dbReference>
<dbReference type="OrthoDB" id="9812811at2"/>
<keyword evidence="7" id="KW-1015">Disulfide bond</keyword>
<feature type="domain" description="Thioredoxin" evidence="14">
    <location>
        <begin position="2"/>
        <end position="159"/>
    </location>
</feature>
<dbReference type="PANTHER" id="PTHR42801:SF4">
    <property type="entry name" value="AHPC_TSA FAMILY PROTEIN"/>
    <property type="match status" value="1"/>
</dbReference>
<evidence type="ECO:0000256" key="4">
    <source>
        <dbReference type="ARBA" id="ARBA00022559"/>
    </source>
</evidence>